<evidence type="ECO:0008006" key="3">
    <source>
        <dbReference type="Google" id="ProtNLM"/>
    </source>
</evidence>
<evidence type="ECO:0000313" key="2">
    <source>
        <dbReference type="Proteomes" id="UP000199227"/>
    </source>
</evidence>
<reference evidence="1 2" key="1">
    <citation type="submission" date="2016-10" db="EMBL/GenBank/DDBJ databases">
        <authorList>
            <person name="de Groot N.N."/>
        </authorList>
    </citation>
    <scope>NUCLEOTIDE SEQUENCE [LARGE SCALE GENOMIC DNA]</scope>
    <source>
        <strain evidence="1 2">EP1-55-1</strain>
    </source>
</reference>
<protein>
    <recommendedName>
        <fullName evidence="3">Bacteriocin immunity protein</fullName>
    </recommendedName>
</protein>
<name>A0A1I5RQ72_9BACT</name>
<evidence type="ECO:0000313" key="1">
    <source>
        <dbReference type="EMBL" id="SFP60692.1"/>
    </source>
</evidence>
<proteinExistence type="predicted"/>
<accession>A0A1I5RQ72</accession>
<sequence length="101" mass="11536">MDLEDELKNILQTVVTNKNLITPEVVSEALRDMTEIVKEKELETPFMLDIAIYRFFVRVNAKAPESVTNSYKEALERLKIVPLKETKSALAVVGQRSSVWI</sequence>
<organism evidence="1 2">
    <name type="scientific">Hydrogenimonas thermophila</name>
    <dbReference type="NCBI Taxonomy" id="223786"/>
    <lineage>
        <taxon>Bacteria</taxon>
        <taxon>Pseudomonadati</taxon>
        <taxon>Campylobacterota</taxon>
        <taxon>Epsilonproteobacteria</taxon>
        <taxon>Campylobacterales</taxon>
        <taxon>Hydrogenimonadaceae</taxon>
        <taxon>Hydrogenimonas</taxon>
    </lineage>
</organism>
<dbReference type="EMBL" id="FOXB01000028">
    <property type="protein sequence ID" value="SFP60692.1"/>
    <property type="molecule type" value="Genomic_DNA"/>
</dbReference>
<dbReference type="Proteomes" id="UP000199227">
    <property type="component" value="Unassembled WGS sequence"/>
</dbReference>
<dbReference type="STRING" id="223786.SAMN05216234_12817"/>
<keyword evidence="2" id="KW-1185">Reference proteome</keyword>
<dbReference type="RefSeq" id="WP_092913070.1">
    <property type="nucleotide sequence ID" value="NZ_FOXB01000028.1"/>
</dbReference>
<gene>
    <name evidence="1" type="ORF">SAMN05216234_12817</name>
</gene>
<dbReference type="AlphaFoldDB" id="A0A1I5RQ72"/>